<reference evidence="3" key="1">
    <citation type="submission" date="2023-03" db="EMBL/GenBank/DDBJ databases">
        <title>Complete genome of Cladonia borealis.</title>
        <authorList>
            <person name="Park H."/>
        </authorList>
    </citation>
    <scope>NUCLEOTIDE SEQUENCE</scope>
    <source>
        <strain evidence="3">ANT050790</strain>
    </source>
</reference>
<accession>A0AA39R7K8</accession>
<gene>
    <name evidence="3" type="ORF">JMJ35_002533</name>
</gene>
<proteinExistence type="predicted"/>
<evidence type="ECO:0000313" key="3">
    <source>
        <dbReference type="EMBL" id="KAK0515154.1"/>
    </source>
</evidence>
<feature type="transmembrane region" description="Helical" evidence="2">
    <location>
        <begin position="134"/>
        <end position="155"/>
    </location>
</feature>
<dbReference type="AlphaFoldDB" id="A0AA39R7K8"/>
<dbReference type="Proteomes" id="UP001166286">
    <property type="component" value="Unassembled WGS sequence"/>
</dbReference>
<organism evidence="3 4">
    <name type="scientific">Cladonia borealis</name>
    <dbReference type="NCBI Taxonomy" id="184061"/>
    <lineage>
        <taxon>Eukaryota</taxon>
        <taxon>Fungi</taxon>
        <taxon>Dikarya</taxon>
        <taxon>Ascomycota</taxon>
        <taxon>Pezizomycotina</taxon>
        <taxon>Lecanoromycetes</taxon>
        <taxon>OSLEUM clade</taxon>
        <taxon>Lecanoromycetidae</taxon>
        <taxon>Lecanorales</taxon>
        <taxon>Lecanorineae</taxon>
        <taxon>Cladoniaceae</taxon>
        <taxon>Cladonia</taxon>
    </lineage>
</organism>
<comment type="caution">
    <text evidence="3">The sequence shown here is derived from an EMBL/GenBank/DDBJ whole genome shotgun (WGS) entry which is preliminary data.</text>
</comment>
<feature type="region of interest" description="Disordered" evidence="1">
    <location>
        <begin position="163"/>
        <end position="187"/>
    </location>
</feature>
<evidence type="ECO:0000256" key="1">
    <source>
        <dbReference type="SAM" id="MobiDB-lite"/>
    </source>
</evidence>
<keyword evidence="4" id="KW-1185">Reference proteome</keyword>
<protein>
    <submittedName>
        <fullName evidence="3">Uncharacterized protein</fullName>
    </submittedName>
</protein>
<feature type="compositionally biased region" description="Basic and acidic residues" evidence="1">
    <location>
        <begin position="165"/>
        <end position="176"/>
    </location>
</feature>
<dbReference type="EMBL" id="JAFEKC020000004">
    <property type="protein sequence ID" value="KAK0515154.1"/>
    <property type="molecule type" value="Genomic_DNA"/>
</dbReference>
<evidence type="ECO:0000256" key="2">
    <source>
        <dbReference type="SAM" id="Phobius"/>
    </source>
</evidence>
<feature type="transmembrane region" description="Helical" evidence="2">
    <location>
        <begin position="100"/>
        <end position="122"/>
    </location>
</feature>
<keyword evidence="2" id="KW-0812">Transmembrane</keyword>
<feature type="transmembrane region" description="Helical" evidence="2">
    <location>
        <begin position="5"/>
        <end position="24"/>
    </location>
</feature>
<name>A0AA39R7K8_9LECA</name>
<keyword evidence="2" id="KW-1133">Transmembrane helix</keyword>
<feature type="transmembrane region" description="Helical" evidence="2">
    <location>
        <begin position="71"/>
        <end position="88"/>
    </location>
</feature>
<evidence type="ECO:0000313" key="4">
    <source>
        <dbReference type="Proteomes" id="UP001166286"/>
    </source>
</evidence>
<keyword evidence="2" id="KW-0472">Membrane</keyword>
<sequence length="216" mass="23764">MDDNLLYILALVVETAATVIISRYDPLHNPRTLSCPSWSSRQGWCLSWKACAEIEWYPATQIARSIDDPSPGAFIGALSAFALAVLFVHHFHRGERYQDAVLAGCVCVVASISCVLHIALPGTKWSKTMDMRTYLPPTVIVGSLLSAIMHRLGILGHANRAKQPRCGERKENEATKMRNGSGKSEERNGEVALFKKSITAWLQDSMIARQHGCTAA</sequence>